<name>A0A2K8HVL6_9CAUD</name>
<reference evidence="2 3" key="1">
    <citation type="submission" date="2017-07" db="EMBL/GenBank/DDBJ databases">
        <title>Use of a Phage Cocktail against Pseudomonas aeruginosa Infections.</title>
        <authorList>
            <person name="Forti F."/>
            <person name="Roach D."/>
            <person name="Cafora M."/>
            <person name="Pasini M."/>
            <person name="Horner D.S."/>
            <person name="Briani F."/>
            <person name="Debarbieux L."/>
            <person name="Ghisotti D."/>
        </authorList>
    </citation>
    <scope>NUCLEOTIDE SEQUENCE [LARGE SCALE GENOMIC DNA]</scope>
</reference>
<sequence length="147" mass="16710">MNTEQFIRNAAARGLSRRATMHALGMGPWKFRELLTLMPEITWPARGCSADHQRANELKRGRCTPAQAAALERAHERWSESRRFTVDGVTGTIAELVEHFQSPVHATTVRRRVAAGMSLRDALLTPRQQPKPGRRHPWNRSQQQVQP</sequence>
<accession>A0A2K8HVL6</accession>
<keyword evidence="3" id="KW-1185">Reference proteome</keyword>
<evidence type="ECO:0000313" key="3">
    <source>
        <dbReference type="Proteomes" id="UP000241174"/>
    </source>
</evidence>
<evidence type="ECO:0000256" key="1">
    <source>
        <dbReference type="SAM" id="MobiDB-lite"/>
    </source>
</evidence>
<evidence type="ECO:0000313" key="2">
    <source>
        <dbReference type="EMBL" id="ASZ72143.1"/>
    </source>
</evidence>
<proteinExistence type="predicted"/>
<dbReference type="EMBL" id="MF490237">
    <property type="protein sequence ID" value="ASZ72143.1"/>
    <property type="molecule type" value="Genomic_DNA"/>
</dbReference>
<feature type="region of interest" description="Disordered" evidence="1">
    <location>
        <begin position="125"/>
        <end position="147"/>
    </location>
</feature>
<organism evidence="2 3">
    <name type="scientific">Pseudomonas phage vB_PaeP_E220</name>
    <dbReference type="NCBI Taxonomy" id="2034343"/>
    <lineage>
        <taxon>Viruses</taxon>
        <taxon>Duplodnaviria</taxon>
        <taxon>Heunggongvirae</taxon>
        <taxon>Uroviricota</taxon>
        <taxon>Caudoviricetes</taxon>
        <taxon>Hollowayvirus</taxon>
        <taxon>Hollowayvirus E220</taxon>
    </lineage>
</organism>
<dbReference type="Proteomes" id="UP000241174">
    <property type="component" value="Genome"/>
</dbReference>
<protein>
    <submittedName>
        <fullName evidence="2">Uncharacterized protein</fullName>
    </submittedName>
</protein>
<gene>
    <name evidence="2" type="ORF">vBPaePE220_00003</name>
</gene>